<keyword evidence="3" id="KW-1185">Reference proteome</keyword>
<name>A0A2X2X024_CHRJE</name>
<protein>
    <submittedName>
        <fullName evidence="2">Uncharacterized protein</fullName>
    </submittedName>
</protein>
<dbReference type="EMBL" id="UAWB01000012">
    <property type="protein sequence ID" value="SQB46248.1"/>
    <property type="molecule type" value="Genomic_DNA"/>
</dbReference>
<evidence type="ECO:0000313" key="3">
    <source>
        <dbReference type="Proteomes" id="UP000199426"/>
    </source>
</evidence>
<evidence type="ECO:0000313" key="1">
    <source>
        <dbReference type="EMBL" id="SDJ54714.1"/>
    </source>
</evidence>
<proteinExistence type="predicted"/>
<reference evidence="1 3" key="1">
    <citation type="submission" date="2016-10" db="EMBL/GenBank/DDBJ databases">
        <authorList>
            <person name="Varghese N."/>
            <person name="Submissions S."/>
        </authorList>
    </citation>
    <scope>NUCLEOTIDE SEQUENCE [LARGE SCALE GENOMIC DNA]</scope>
    <source>
        <strain evidence="1 3">DSM 19299</strain>
    </source>
</reference>
<evidence type="ECO:0000313" key="4">
    <source>
        <dbReference type="Proteomes" id="UP000251670"/>
    </source>
</evidence>
<evidence type="ECO:0000313" key="2">
    <source>
        <dbReference type="EMBL" id="SQB46248.1"/>
    </source>
</evidence>
<dbReference type="STRING" id="445960.SAMN05421542_3758"/>
<gene>
    <name evidence="2" type="ORF">NCTC13492_03312</name>
    <name evidence="1" type="ORF">SAMN05421542_3758</name>
</gene>
<sequence length="165" mass="18902">MDRNYFLSYGQIVFLLLLSAIGKLNTSIMSVAVDIPQLLHYTDSNDTNLYPYLSDTFSQELVSPLGFSVYRHTNINDDFQYLAVENALQGNVPIVNDRDYFLLPVKDLKSISVLNKWRIINFADHSDVLGVIKQVKRFYVNSVKLIDGFKFIIKIPDKLMSTSIK</sequence>
<reference evidence="2 4" key="2">
    <citation type="submission" date="2018-06" db="EMBL/GenBank/DDBJ databases">
        <authorList>
            <consortium name="Pathogen Informatics"/>
            <person name="Doyle S."/>
        </authorList>
    </citation>
    <scope>NUCLEOTIDE SEQUENCE [LARGE SCALE GENOMIC DNA]</scope>
    <source>
        <strain evidence="2 4">NCTC13492</strain>
    </source>
</reference>
<dbReference type="EMBL" id="FNEG01000006">
    <property type="protein sequence ID" value="SDJ54714.1"/>
    <property type="molecule type" value="Genomic_DNA"/>
</dbReference>
<dbReference type="Proteomes" id="UP000199426">
    <property type="component" value="Unassembled WGS sequence"/>
</dbReference>
<organism evidence="2 4">
    <name type="scientific">Chryseobacterium jejuense</name>
    <dbReference type="NCBI Taxonomy" id="445960"/>
    <lineage>
        <taxon>Bacteria</taxon>
        <taxon>Pseudomonadati</taxon>
        <taxon>Bacteroidota</taxon>
        <taxon>Flavobacteriia</taxon>
        <taxon>Flavobacteriales</taxon>
        <taxon>Weeksellaceae</taxon>
        <taxon>Chryseobacterium group</taxon>
        <taxon>Chryseobacterium</taxon>
    </lineage>
</organism>
<dbReference type="AlphaFoldDB" id="A0A2X2X024"/>
<dbReference type="Proteomes" id="UP000251670">
    <property type="component" value="Unassembled WGS sequence"/>
</dbReference>
<accession>A0A2X2X024</accession>